<protein>
    <recommendedName>
        <fullName evidence="9">Tetraspanin</fullName>
    </recommendedName>
</protein>
<evidence type="ECO:0000256" key="9">
    <source>
        <dbReference type="RuleBase" id="RU361218"/>
    </source>
</evidence>
<keyword evidence="4 9" id="KW-1133">Transmembrane helix</keyword>
<evidence type="ECO:0000256" key="3">
    <source>
        <dbReference type="ARBA" id="ARBA00022692"/>
    </source>
</evidence>
<comment type="subunit">
    <text evidence="7">Interacts with SLC19A2. Interacts with NTRK1/TRKA.</text>
</comment>
<evidence type="ECO:0000256" key="7">
    <source>
        <dbReference type="ARBA" id="ARBA00046464"/>
    </source>
</evidence>
<dbReference type="PANTHER" id="PTHR19282:SF216">
    <property type="entry name" value="TETRASPANIN-1"/>
    <property type="match status" value="1"/>
</dbReference>
<dbReference type="PANTHER" id="PTHR19282">
    <property type="entry name" value="TETRASPANIN"/>
    <property type="match status" value="1"/>
</dbReference>
<accession>A0ABU7EGW1</accession>
<sequence length="238" mass="26039">MALDGCGVVCKYILIIFNIIFAVVGFAFLGLGLWLRCSENTRRIFTIGEPDSSTFVIGVTVMIALGIVMLIVVLFGDYGACNEKRCALQVFSVLVFLLAIVEFAVAGLAWSNRMQAGPQLGKFYVSLYERYVMTQDPAIGVILTFIQNSLHCCGITGVSVIEIVKQTCPKPSGFMEHFIMDSCPMTIVRVFDSRAPLVMGIFIGTGALLISALVCAGCLLEQIKKAHQQINTYYSTVY</sequence>
<proteinExistence type="inferred from homology"/>
<dbReference type="EMBL" id="JAHUTJ010057716">
    <property type="protein sequence ID" value="MED6286476.1"/>
    <property type="molecule type" value="Genomic_DNA"/>
</dbReference>
<keyword evidence="3 9" id="KW-0812">Transmembrane</keyword>
<evidence type="ECO:0000256" key="1">
    <source>
        <dbReference type="ARBA" id="ARBA00004127"/>
    </source>
</evidence>
<gene>
    <name evidence="10" type="ORF">CHARACLAT_006480</name>
</gene>
<evidence type="ECO:0000313" key="10">
    <source>
        <dbReference type="EMBL" id="MED6286476.1"/>
    </source>
</evidence>
<dbReference type="InterPro" id="IPR018499">
    <property type="entry name" value="Tetraspanin/Peripherin"/>
</dbReference>
<evidence type="ECO:0000256" key="2">
    <source>
        <dbReference type="ARBA" id="ARBA00006840"/>
    </source>
</evidence>
<feature type="transmembrane region" description="Helical" evidence="9">
    <location>
        <begin position="55"/>
        <end position="75"/>
    </location>
</feature>
<dbReference type="InterPro" id="IPR008952">
    <property type="entry name" value="Tetraspanin_EC2_sf"/>
</dbReference>
<evidence type="ECO:0000256" key="5">
    <source>
        <dbReference type="ARBA" id="ARBA00023136"/>
    </source>
</evidence>
<dbReference type="SUPFAM" id="SSF48652">
    <property type="entry name" value="Tetraspanin"/>
    <property type="match status" value="1"/>
</dbReference>
<keyword evidence="5 9" id="KW-0472">Membrane</keyword>
<keyword evidence="6" id="KW-0325">Glycoprotein</keyword>
<evidence type="ECO:0000256" key="6">
    <source>
        <dbReference type="ARBA" id="ARBA00023180"/>
    </source>
</evidence>
<evidence type="ECO:0000256" key="4">
    <source>
        <dbReference type="ARBA" id="ARBA00022989"/>
    </source>
</evidence>
<organism evidence="10 11">
    <name type="scientific">Characodon lateralis</name>
    <dbReference type="NCBI Taxonomy" id="208331"/>
    <lineage>
        <taxon>Eukaryota</taxon>
        <taxon>Metazoa</taxon>
        <taxon>Chordata</taxon>
        <taxon>Craniata</taxon>
        <taxon>Vertebrata</taxon>
        <taxon>Euteleostomi</taxon>
        <taxon>Actinopterygii</taxon>
        <taxon>Neopterygii</taxon>
        <taxon>Teleostei</taxon>
        <taxon>Neoteleostei</taxon>
        <taxon>Acanthomorphata</taxon>
        <taxon>Ovalentaria</taxon>
        <taxon>Atherinomorphae</taxon>
        <taxon>Cyprinodontiformes</taxon>
        <taxon>Goodeidae</taxon>
        <taxon>Characodon</taxon>
    </lineage>
</organism>
<comment type="similarity">
    <text evidence="2 9">Belongs to the tetraspanin (TM4SF) family.</text>
</comment>
<comment type="subcellular location">
    <subcellularLocation>
        <location evidence="1">Endomembrane system</location>
        <topology evidence="1">Multi-pass membrane protein</topology>
    </subcellularLocation>
    <subcellularLocation>
        <location evidence="9">Membrane</location>
        <topology evidence="9">Multi-pass membrane protein</topology>
    </subcellularLocation>
</comment>
<dbReference type="InterPro" id="IPR000301">
    <property type="entry name" value="Tetraspanin_animals"/>
</dbReference>
<dbReference type="Gene3D" id="1.10.1450.10">
    <property type="entry name" value="Tetraspanin"/>
    <property type="match status" value="1"/>
</dbReference>
<name>A0ABU7EGW1_9TELE</name>
<dbReference type="PRINTS" id="PR00259">
    <property type="entry name" value="TMFOUR"/>
</dbReference>
<comment type="function">
    <text evidence="8">Structural component of specialized membrane microdomains known as tetraspanin-enriched microdomains (TERMs), which act as platforms for receptor clustering and signaling. Participates thereby in diverse biological functions such as cell signal transduction, adhesion, migration and protein trafficking. Regulates neuronal differentiation in response to NGF by facilitating NGF-mediated activation of NTRK1/TRKA receptor tyrosine kinase and subsequent downstream signaling pathways. Plays a role in the inhibition of TNFalpha-induced apoptosis. Mechanistically, inhibits the NF-kappa-B signaling pathway by blocking phosphorylation of CHUK. Also promotes the stability of the thiamine transporter 1/SLC19A2 in intestinal epithelial cells leading to an increase of thiamine uptake process.</text>
</comment>
<dbReference type="Proteomes" id="UP001352852">
    <property type="component" value="Unassembled WGS sequence"/>
</dbReference>
<feature type="transmembrane region" description="Helical" evidence="9">
    <location>
        <begin position="197"/>
        <end position="220"/>
    </location>
</feature>
<dbReference type="Pfam" id="PF00335">
    <property type="entry name" value="Tetraspanin"/>
    <property type="match status" value="1"/>
</dbReference>
<reference evidence="10 11" key="1">
    <citation type="submission" date="2021-06" db="EMBL/GenBank/DDBJ databases">
        <authorList>
            <person name="Palmer J.M."/>
        </authorList>
    </citation>
    <scope>NUCLEOTIDE SEQUENCE [LARGE SCALE GENOMIC DNA]</scope>
    <source>
        <strain evidence="10 11">CL_MEX2019</strain>
        <tissue evidence="10">Muscle</tissue>
    </source>
</reference>
<feature type="transmembrane region" description="Helical" evidence="9">
    <location>
        <begin position="87"/>
        <end position="110"/>
    </location>
</feature>
<evidence type="ECO:0000256" key="8">
    <source>
        <dbReference type="ARBA" id="ARBA00054958"/>
    </source>
</evidence>
<comment type="caution">
    <text evidence="10">The sequence shown here is derived from an EMBL/GenBank/DDBJ whole genome shotgun (WGS) entry which is preliminary data.</text>
</comment>
<keyword evidence="11" id="KW-1185">Reference proteome</keyword>
<feature type="transmembrane region" description="Helical" evidence="9">
    <location>
        <begin position="12"/>
        <end position="35"/>
    </location>
</feature>
<dbReference type="PIRSF" id="PIRSF002419">
    <property type="entry name" value="Tetraspanin"/>
    <property type="match status" value="1"/>
</dbReference>
<evidence type="ECO:0000313" key="11">
    <source>
        <dbReference type="Proteomes" id="UP001352852"/>
    </source>
</evidence>